<keyword evidence="10" id="KW-0325">Glycoprotein</keyword>
<keyword evidence="7 13" id="KW-0406">Ion transport</keyword>
<evidence type="ECO:0000256" key="8">
    <source>
        <dbReference type="ARBA" id="ARBA00023136"/>
    </source>
</evidence>
<dbReference type="PANTHER" id="PTHR12424">
    <property type="entry name" value="TWEETY-RELATED"/>
    <property type="match status" value="1"/>
</dbReference>
<organism evidence="15 16">
    <name type="scientific">Oikopleura dioica</name>
    <name type="common">Tunicate</name>
    <dbReference type="NCBI Taxonomy" id="34765"/>
    <lineage>
        <taxon>Eukaryota</taxon>
        <taxon>Metazoa</taxon>
        <taxon>Chordata</taxon>
        <taxon>Tunicata</taxon>
        <taxon>Appendicularia</taxon>
        <taxon>Copelata</taxon>
        <taxon>Oikopleuridae</taxon>
        <taxon>Oikopleura</taxon>
    </lineage>
</organism>
<evidence type="ECO:0000256" key="12">
    <source>
        <dbReference type="ARBA" id="ARBA00023303"/>
    </source>
</evidence>
<evidence type="ECO:0000256" key="6">
    <source>
        <dbReference type="ARBA" id="ARBA00022989"/>
    </source>
</evidence>
<reference evidence="15 16" key="1">
    <citation type="submission" date="2021-04" db="EMBL/GenBank/DDBJ databases">
        <authorList>
            <person name="Bliznina A."/>
        </authorList>
    </citation>
    <scope>NUCLEOTIDE SEQUENCE [LARGE SCALE GENOMIC DNA]</scope>
</reference>
<keyword evidence="14" id="KW-0175">Coiled coil</keyword>
<keyword evidence="16" id="KW-1185">Reference proteome</keyword>
<feature type="transmembrane region" description="Helical" evidence="13">
    <location>
        <begin position="150"/>
        <end position="172"/>
    </location>
</feature>
<feature type="transmembrane region" description="Helical" evidence="13">
    <location>
        <begin position="109"/>
        <end position="130"/>
    </location>
</feature>
<keyword evidence="9 13" id="KW-0869">Chloride channel</keyword>
<evidence type="ECO:0000256" key="11">
    <source>
        <dbReference type="ARBA" id="ARBA00023214"/>
    </source>
</evidence>
<keyword evidence="3 13" id="KW-0813">Transport</keyword>
<keyword evidence="11 13" id="KW-0868">Chloride</keyword>
<evidence type="ECO:0000256" key="9">
    <source>
        <dbReference type="ARBA" id="ARBA00023173"/>
    </source>
</evidence>
<evidence type="ECO:0000256" key="14">
    <source>
        <dbReference type="SAM" id="Coils"/>
    </source>
</evidence>
<evidence type="ECO:0000256" key="3">
    <source>
        <dbReference type="ARBA" id="ARBA00022448"/>
    </source>
</evidence>
<keyword evidence="12 13" id="KW-0407">Ion channel</keyword>
<feature type="transmembrane region" description="Helical" evidence="13">
    <location>
        <begin position="269"/>
        <end position="290"/>
    </location>
</feature>
<evidence type="ECO:0000256" key="13">
    <source>
        <dbReference type="RuleBase" id="RU361114"/>
    </source>
</evidence>
<evidence type="ECO:0000256" key="7">
    <source>
        <dbReference type="ARBA" id="ARBA00023065"/>
    </source>
</evidence>
<proteinExistence type="inferred from homology"/>
<sequence>MLDSCKMRYSRIAAVDKSALTIFLPVENKKYQSREKIKLTLDDFGRENRKDDAQFGSRRSLKMETSTMTTWLPTEWAQLGNRFPHFTFKFQILQNPSFEPFLPAYKESLLFYAVFPLSLMLLLLLVYLLYYCCRDWTKTVVSSNKCNPSLFVSNVILVLITTCILVGAYSCFGAMRNDYRNIVNSSRELKKLVDEVNAEHMFKEQTKAITKVLLNAEKGLSGEFQERLYNFRVAYPYVEWLPLRIGNSTMNEEYEPVMERAQEIENYRLIASGIVFGYLLLLVVICVASTCVKNSTLFVGSIILGFLGLLILHFSLGIQLTASVALSDLCMNPAYFVEKTLLDEGWLNRNEIDVVLRCDQDSEKVQRFEQLLRELEKRDRELEEITQGINLKYTKPAKKVLQAQQLHNKLKNNVEGVHDLLSCKRTHKEYKNIIDLSCGNYLMYWWIMTGITTVCLILVGALLFVLPEVMSTVSVNHHESLRDEIKAQYSPLERSYGTMQSAPLPKHDTLKREKNTFVTFDGESRSYLNDVRYPSHATLLSNYH</sequence>
<evidence type="ECO:0000256" key="5">
    <source>
        <dbReference type="ARBA" id="ARBA00022692"/>
    </source>
</evidence>
<protein>
    <recommendedName>
        <fullName evidence="13">Protein tweety homolog</fullName>
    </recommendedName>
</protein>
<name>A0ABN7SPK7_OIKDI</name>
<gene>
    <name evidence="15" type="ORF">OKIOD_LOCUS7736</name>
</gene>
<evidence type="ECO:0000256" key="4">
    <source>
        <dbReference type="ARBA" id="ARBA00022475"/>
    </source>
</evidence>
<dbReference type="InterPro" id="IPR006990">
    <property type="entry name" value="Tweety"/>
</dbReference>
<comment type="similarity">
    <text evidence="2 13">Belongs to the tweety family.</text>
</comment>
<dbReference type="EMBL" id="OU015569">
    <property type="protein sequence ID" value="CAG5099018.1"/>
    <property type="molecule type" value="Genomic_DNA"/>
</dbReference>
<comment type="function">
    <text evidence="13">Probable chloride channel.</text>
</comment>
<evidence type="ECO:0000256" key="2">
    <source>
        <dbReference type="ARBA" id="ARBA00009849"/>
    </source>
</evidence>
<accession>A0ABN7SPK7</accession>
<dbReference type="Proteomes" id="UP001158576">
    <property type="component" value="Chromosome XSR"/>
</dbReference>
<evidence type="ECO:0000313" key="16">
    <source>
        <dbReference type="Proteomes" id="UP001158576"/>
    </source>
</evidence>
<feature type="coiled-coil region" evidence="14">
    <location>
        <begin position="358"/>
        <end position="388"/>
    </location>
</feature>
<dbReference type="PANTHER" id="PTHR12424:SF8">
    <property type="entry name" value="PROTEIN TWEETY"/>
    <property type="match status" value="1"/>
</dbReference>
<dbReference type="Pfam" id="PF04906">
    <property type="entry name" value="Tweety"/>
    <property type="match status" value="1"/>
</dbReference>
<feature type="transmembrane region" description="Helical" evidence="13">
    <location>
        <begin position="296"/>
        <end position="316"/>
    </location>
</feature>
<evidence type="ECO:0000256" key="10">
    <source>
        <dbReference type="ARBA" id="ARBA00023180"/>
    </source>
</evidence>
<comment type="subcellular location">
    <subcellularLocation>
        <location evidence="1 13">Cell membrane</location>
        <topology evidence="1 13">Multi-pass membrane protein</topology>
    </subcellularLocation>
</comment>
<evidence type="ECO:0000313" key="15">
    <source>
        <dbReference type="EMBL" id="CAG5099018.1"/>
    </source>
</evidence>
<keyword evidence="8 13" id="KW-0472">Membrane</keyword>
<keyword evidence="4" id="KW-1003">Cell membrane</keyword>
<keyword evidence="5 13" id="KW-0812">Transmembrane</keyword>
<evidence type="ECO:0000256" key="1">
    <source>
        <dbReference type="ARBA" id="ARBA00004651"/>
    </source>
</evidence>
<keyword evidence="6 13" id="KW-1133">Transmembrane helix</keyword>
<feature type="transmembrane region" description="Helical" evidence="13">
    <location>
        <begin position="441"/>
        <end position="466"/>
    </location>
</feature>